<dbReference type="PANTHER" id="PTHR35549:SF3">
    <property type="entry name" value="E3 UBIQUITIN-PROTEIN LIGASE LIN"/>
    <property type="match status" value="1"/>
</dbReference>
<evidence type="ECO:0000259" key="2">
    <source>
        <dbReference type="Pfam" id="PF23568"/>
    </source>
</evidence>
<evidence type="ECO:0000256" key="1">
    <source>
        <dbReference type="SAM" id="MobiDB-lite"/>
    </source>
</evidence>
<feature type="region of interest" description="Disordered" evidence="1">
    <location>
        <begin position="418"/>
        <end position="441"/>
    </location>
</feature>
<dbReference type="GeneID" id="109724876"/>
<dbReference type="InterPro" id="IPR011989">
    <property type="entry name" value="ARM-like"/>
</dbReference>
<dbReference type="RefSeq" id="XP_020109422.1">
    <property type="nucleotide sequence ID" value="XM_020253833.1"/>
</dbReference>
<dbReference type="InterPro" id="IPR056512">
    <property type="entry name" value="LIN_N"/>
</dbReference>
<dbReference type="InterPro" id="IPR016024">
    <property type="entry name" value="ARM-type_fold"/>
</dbReference>
<feature type="compositionally biased region" description="Polar residues" evidence="1">
    <location>
        <begin position="420"/>
        <end position="434"/>
    </location>
</feature>
<dbReference type="Proteomes" id="UP000092600">
    <property type="component" value="Unassembled WGS sequence"/>
</dbReference>
<reference evidence="5 6" key="1">
    <citation type="journal article" date="2016" name="DNA Res.">
        <title>The draft genome of MD-2 pineapple using hybrid error correction of long reads.</title>
        <authorList>
            <person name="Redwan R.M."/>
            <person name="Saidin A."/>
            <person name="Kumar S.V."/>
        </authorList>
    </citation>
    <scope>NUCLEOTIDE SEQUENCE [LARGE SCALE GENOMIC DNA]</scope>
    <source>
        <strain evidence="6">cv. MD2</strain>
        <tissue evidence="5">Leaf</tissue>
    </source>
</reference>
<dbReference type="Pfam" id="PF23654">
    <property type="entry name" value="ARM_LIN_2nd"/>
    <property type="match status" value="1"/>
</dbReference>
<proteinExistence type="predicted"/>
<accession>A0A199V3J6</accession>
<dbReference type="EMBL" id="LSRQ01003444">
    <property type="protein sequence ID" value="OAY71476.1"/>
    <property type="molecule type" value="Genomic_DNA"/>
</dbReference>
<evidence type="ECO:0000313" key="7">
    <source>
        <dbReference type="Proteomes" id="UP000515123"/>
    </source>
</evidence>
<dbReference type="PANTHER" id="PTHR35549">
    <property type="entry name" value="OS04G0584500 PROTEIN"/>
    <property type="match status" value="1"/>
</dbReference>
<dbReference type="OrthoDB" id="635642at2759"/>
<evidence type="ECO:0000313" key="5">
    <source>
        <dbReference type="EMBL" id="OAY71476.1"/>
    </source>
</evidence>
<name>A0A199V3J6_ANACO</name>
<evidence type="ECO:0000259" key="3">
    <source>
        <dbReference type="Pfam" id="PF23628"/>
    </source>
</evidence>
<feature type="domain" description="Putative E3 ubiquitin-protein ligase LIN N-terminal" evidence="2">
    <location>
        <begin position="70"/>
        <end position="307"/>
    </location>
</feature>
<dbReference type="Pfam" id="PF23628">
    <property type="entry name" value="ARM_LIN_C"/>
    <property type="match status" value="1"/>
</dbReference>
<feature type="region of interest" description="Disordered" evidence="1">
    <location>
        <begin position="1"/>
        <end position="65"/>
    </location>
</feature>
<dbReference type="AlphaFoldDB" id="A0A199V3J6"/>
<evidence type="ECO:0000259" key="4">
    <source>
        <dbReference type="Pfam" id="PF23654"/>
    </source>
</evidence>
<evidence type="ECO:0000313" key="6">
    <source>
        <dbReference type="Proteomes" id="UP000092600"/>
    </source>
</evidence>
<protein>
    <submittedName>
        <fullName evidence="5 8">E3 ubiquitin-protein ligase LIN-1</fullName>
    </submittedName>
</protein>
<dbReference type="SUPFAM" id="SSF48371">
    <property type="entry name" value="ARM repeat"/>
    <property type="match status" value="1"/>
</dbReference>
<dbReference type="Gene3D" id="1.25.10.10">
    <property type="entry name" value="Leucine-rich Repeat Variant"/>
    <property type="match status" value="1"/>
</dbReference>
<feature type="domain" description="Putative E3 ubiquitin-protein ligase LIN ARM-like" evidence="3">
    <location>
        <begin position="606"/>
        <end position="968"/>
    </location>
</feature>
<organism evidence="5 6">
    <name type="scientific">Ananas comosus</name>
    <name type="common">Pineapple</name>
    <name type="synonym">Ananas ananas</name>
    <dbReference type="NCBI Taxonomy" id="4615"/>
    <lineage>
        <taxon>Eukaryota</taxon>
        <taxon>Viridiplantae</taxon>
        <taxon>Streptophyta</taxon>
        <taxon>Embryophyta</taxon>
        <taxon>Tracheophyta</taxon>
        <taxon>Spermatophyta</taxon>
        <taxon>Magnoliopsida</taxon>
        <taxon>Liliopsida</taxon>
        <taxon>Poales</taxon>
        <taxon>Bromeliaceae</taxon>
        <taxon>Bromelioideae</taxon>
        <taxon>Ananas</taxon>
    </lineage>
</organism>
<dbReference type="Pfam" id="PF23568">
    <property type="entry name" value="ARM_LIN"/>
    <property type="match status" value="1"/>
</dbReference>
<gene>
    <name evidence="8" type="primary">LOC109724876</name>
    <name evidence="5" type="ORF">ACMD2_02768</name>
</gene>
<dbReference type="STRING" id="4615.A0A199V3J6"/>
<dbReference type="InterPro" id="IPR055566">
    <property type="entry name" value="ARM_LIN"/>
</dbReference>
<sequence length="973" mass="107265">MASSSSSLRDLLAQELSHPPKPRSRPNSATPKPRPPHSDLNHRPAPPRATAAASLPVSGDDDDRPIDAEAARAVTAILSGYAGRFLKDPSFRRGLRAKCAAATRPASADPSPALANLELAVDSVERLADEWDGPPRAAAAPAAVAPGDAKIRSLRNSVRLLGVVASLAAAPGKRGARTCGVPNAHLAACAHLYLSIIYKIERNDGVSARHLLKVFVEAPYLARNSLLPDLWDHFFLPHLLHLKIWYTKEVEIIRGWGSEDGDQRIKGLKSSYNDQMDVGTAQFALYYKEWLKVGAFRAPPLPSVPLPLRPVYAEPLGKRSASLSRGSISRNLYRVVFGLEHEEDIRDEEVIDDINVAGERYSGSKESRFSLGNLVHSDTRLQEGEFKHSEENPAPEAAPTPRKSYSFRLLSCRSDLNVGTIHSQPNSKQESTQVAREPENNEQITTLERAIALISKSDDLKKCESAVRVIAKAWLDSCGDSTIEIALFSSSLIEGLLEVAFTSKDEQVLELAISTLAELVSKNEANRQVVLNADPQLEVFLRLFRSKKLFLKAAAVLYLIKPKAKQMLSLDWIPLVLRVLDCGDQIQTLFNVKCSPKAAAFYFLDQLLMGFNVDRNVENAKQTVALGGLDLLMKRFEMGNARERRSCGSLLAACIRAEGRCRHYLADNIKKESIVQLLMGNQLKSSGSALTLLSELVCLNRPTQIIKFLKELKNNGCLNTMHVLLVYLQQAPIAQCPVAAAILLQLDLLGDHLQYSVYREEGIDAIIVALEQNLLNKKIQEQCARALSLLAMRFSCSGKAMTEAWLLRRAGLDDSSDGSFSKEEMLGDKNARMEEEKVTDEWLKKLATILLTSGNKRLLVALSNCIAEGIPNLARSCLVTVAWVSNSLSLLNGCSNNFQPLVCSILAPQLFECLSYDRALEERVLASLSLLNFARHPECLPKLFPMDKETIASLRDLAEVTWTAKELLFACCR</sequence>
<dbReference type="InterPro" id="IPR056514">
    <property type="entry name" value="ARM_LIN_2nd"/>
</dbReference>
<keyword evidence="7" id="KW-1185">Reference proteome</keyword>
<feature type="domain" description="Putative E3 ubiquitin-protein ligase LIN ARM repeats" evidence="4">
    <location>
        <begin position="442"/>
        <end position="605"/>
    </location>
</feature>
<reference evidence="8" key="2">
    <citation type="submission" date="2025-04" db="UniProtKB">
        <authorList>
            <consortium name="RefSeq"/>
        </authorList>
    </citation>
    <scope>IDENTIFICATION</scope>
    <source>
        <tissue evidence="8">Leaf</tissue>
    </source>
</reference>
<dbReference type="Proteomes" id="UP000515123">
    <property type="component" value="Linkage group 19"/>
</dbReference>
<evidence type="ECO:0000313" key="8">
    <source>
        <dbReference type="RefSeq" id="XP_020109422.1"/>
    </source>
</evidence>